<feature type="region of interest" description="Disordered" evidence="1">
    <location>
        <begin position="467"/>
        <end position="501"/>
    </location>
</feature>
<feature type="compositionally biased region" description="Polar residues" evidence="1">
    <location>
        <begin position="348"/>
        <end position="362"/>
    </location>
</feature>
<dbReference type="Proteomes" id="UP001444625">
    <property type="component" value="Unassembled WGS sequence"/>
</dbReference>
<gene>
    <name evidence="2" type="ORF">ABC228_09970</name>
</gene>
<feature type="compositionally biased region" description="Polar residues" evidence="1">
    <location>
        <begin position="304"/>
        <end position="316"/>
    </location>
</feature>
<organism evidence="2 3">
    <name type="scientific">Ornithinibacillus xuwenensis</name>
    <dbReference type="NCBI Taxonomy" id="3144668"/>
    <lineage>
        <taxon>Bacteria</taxon>
        <taxon>Bacillati</taxon>
        <taxon>Bacillota</taxon>
        <taxon>Bacilli</taxon>
        <taxon>Bacillales</taxon>
        <taxon>Bacillaceae</taxon>
        <taxon>Ornithinibacillus</taxon>
    </lineage>
</organism>
<dbReference type="Pfam" id="PF14262">
    <property type="entry name" value="Cthe_2159"/>
    <property type="match status" value="1"/>
</dbReference>
<dbReference type="EMBL" id="JBDIML010000003">
    <property type="protein sequence ID" value="MEN2767514.1"/>
    <property type="molecule type" value="Genomic_DNA"/>
</dbReference>
<feature type="region of interest" description="Disordered" evidence="1">
    <location>
        <begin position="301"/>
        <end position="375"/>
    </location>
</feature>
<evidence type="ECO:0000313" key="3">
    <source>
        <dbReference type="Proteomes" id="UP001444625"/>
    </source>
</evidence>
<reference evidence="2 3" key="1">
    <citation type="submission" date="2024-05" db="EMBL/GenBank/DDBJ databases">
        <authorList>
            <person name="Haq I."/>
            <person name="Ullah Z."/>
            <person name="Ahmad R."/>
            <person name="Li M."/>
            <person name="Tong Y."/>
        </authorList>
    </citation>
    <scope>NUCLEOTIDE SEQUENCE [LARGE SCALE GENOMIC DNA]</scope>
    <source>
        <strain evidence="2 3">16A2E</strain>
    </source>
</reference>
<dbReference type="PROSITE" id="PS51257">
    <property type="entry name" value="PROKAR_LIPOPROTEIN"/>
    <property type="match status" value="1"/>
</dbReference>
<comment type="caution">
    <text evidence="2">The sequence shown here is derived from an EMBL/GenBank/DDBJ whole genome shotgun (WGS) entry which is preliminary data.</text>
</comment>
<sequence>MKLTISSFIYPAILGISLIISGCSNDSSTAVQETQDIVKSLVSYDNDDFYSDWQEENVTYIQLEGTTAVVEGNNGVAVNGSQISIHATGTYIIEGTLNDGQIIVDAEDSGTVRLVLNGAEINSSTSAAIYAKQADKTVISIEEGTENKISDASNYVYDNTDEPSAAIYSKDDLTINGTGLLTVTGNYNDGITSRDRLIITGGTIEVKSVDDGIVGRDLFAMQHSNLSIVASGDGVKSSNDEDEDKGNIVLESGTLTILADGDGIQSEKEITIMDGEYKITTGGGSPETIETTSEFGNGFGGMGQFSNESRNDSTISIPGGGEPPAEFEGMPEGSEPPEGFEGMPNANEPPTNNQDTQETAQEANEESDDTISTKGIKTGTNLTIFAGTIMIDSLEDALHGDQNVNINGGEVNLSTGDDGIHADSNIVINNGTIAITKSLEGIEGANITIMDGTIHVNAADDGINVNGGSTSFEAPGMRDTSTSEDTATNQPEPSGETPEEASTLLIEGGYLYVNAEGDGLDSNSSIKMTGGTVLVYGPTQSMNGSLDYDQSFEIEGGILVAAGSSEMVQGISEESTQNAVIMSFTDFQEAGTSIYVEDDSGNQQLAIAPEKEYQSILISTPDLQNDKTYIFKAGGVLSGENLDGLYQSAGYSNGNLSLQFSLPNTMTYLNENGITDGQSNGMFDGSGRR</sequence>
<feature type="compositionally biased region" description="Polar residues" evidence="1">
    <location>
        <begin position="479"/>
        <end position="492"/>
    </location>
</feature>
<evidence type="ECO:0000313" key="2">
    <source>
        <dbReference type="EMBL" id="MEN2767514.1"/>
    </source>
</evidence>
<dbReference type="RefSeq" id="WP_345824989.1">
    <property type="nucleotide sequence ID" value="NZ_JBDIML010000003.1"/>
</dbReference>
<feature type="compositionally biased region" description="Low complexity" evidence="1">
    <location>
        <begin position="323"/>
        <end position="344"/>
    </location>
</feature>
<protein>
    <submittedName>
        <fullName evidence="2">Carbohydrate-binding domain-containing protein</fullName>
    </submittedName>
</protein>
<evidence type="ECO:0000256" key="1">
    <source>
        <dbReference type="SAM" id="MobiDB-lite"/>
    </source>
</evidence>
<keyword evidence="3" id="KW-1185">Reference proteome</keyword>
<name>A0ABU9XGV0_9BACI</name>
<proteinExistence type="predicted"/>
<dbReference type="InterPro" id="IPR025584">
    <property type="entry name" value="Cthe_2159"/>
</dbReference>
<accession>A0ABU9XGV0</accession>